<comment type="caution">
    <text evidence="1">The sequence shown here is derived from an EMBL/GenBank/DDBJ whole genome shotgun (WGS) entry which is preliminary data.</text>
</comment>
<evidence type="ECO:0000313" key="1">
    <source>
        <dbReference type="EMBL" id="KAH7850104.1"/>
    </source>
</evidence>
<evidence type="ECO:0000313" key="2">
    <source>
        <dbReference type="Proteomes" id="UP000828048"/>
    </source>
</evidence>
<sequence length="266" mass="30453">MKNFLYSILEERLRAYRCLVMYLLSVTSTGVGDKSPWQIFSDEDPWEICKNRMKIEGTIYVFTNLIKASKSRVARIAGCGVWHAETALEQVVDDYSRDKKSRFKVHQEISRKRKNVGDDLIVPKPGKRIRTEFVQEHKTDCDIVVAPATEGVPFSEELLEVEKQGENSRMHSDMVDGDFEELDSLISLLESEEQPSLGFDCDAYGTNSLTAEVVMSGPCFSLFSTGGTKHFSRLWWLAILKNKFLYWNRRSNQVSILIMMLLSIIC</sequence>
<dbReference type="EMBL" id="CM037157">
    <property type="protein sequence ID" value="KAH7850104.1"/>
    <property type="molecule type" value="Genomic_DNA"/>
</dbReference>
<gene>
    <name evidence="1" type="ORF">Vadar_028039</name>
</gene>
<proteinExistence type="predicted"/>
<keyword evidence="2" id="KW-1185">Reference proteome</keyword>
<organism evidence="1 2">
    <name type="scientific">Vaccinium darrowii</name>
    <dbReference type="NCBI Taxonomy" id="229202"/>
    <lineage>
        <taxon>Eukaryota</taxon>
        <taxon>Viridiplantae</taxon>
        <taxon>Streptophyta</taxon>
        <taxon>Embryophyta</taxon>
        <taxon>Tracheophyta</taxon>
        <taxon>Spermatophyta</taxon>
        <taxon>Magnoliopsida</taxon>
        <taxon>eudicotyledons</taxon>
        <taxon>Gunneridae</taxon>
        <taxon>Pentapetalae</taxon>
        <taxon>asterids</taxon>
        <taxon>Ericales</taxon>
        <taxon>Ericaceae</taxon>
        <taxon>Vaccinioideae</taxon>
        <taxon>Vaccinieae</taxon>
        <taxon>Vaccinium</taxon>
    </lineage>
</organism>
<accession>A0ACB7YAM3</accession>
<reference evidence="1 2" key="1">
    <citation type="journal article" date="2021" name="Hortic Res">
        <title>High-quality reference genome and annotation aids understanding of berry development for evergreen blueberry (Vaccinium darrowii).</title>
        <authorList>
            <person name="Yu J."/>
            <person name="Hulse-Kemp A.M."/>
            <person name="Babiker E."/>
            <person name="Staton M."/>
        </authorList>
    </citation>
    <scope>NUCLEOTIDE SEQUENCE [LARGE SCALE GENOMIC DNA]</scope>
    <source>
        <strain evidence="2">cv. NJ 8807/NJ 8810</strain>
        <tissue evidence="1">Young leaf</tissue>
    </source>
</reference>
<name>A0ACB7YAM3_9ERIC</name>
<protein>
    <submittedName>
        <fullName evidence="1">Uncharacterized protein</fullName>
    </submittedName>
</protein>
<dbReference type="Proteomes" id="UP000828048">
    <property type="component" value="Chromosome 7"/>
</dbReference>